<evidence type="ECO:0000256" key="3">
    <source>
        <dbReference type="ARBA" id="ARBA00023237"/>
    </source>
</evidence>
<name>A0ABY5L384_9SPHN</name>
<gene>
    <name evidence="5" type="ORF">NMP03_09315</name>
</gene>
<dbReference type="Gene3D" id="2.170.130.10">
    <property type="entry name" value="TonB-dependent receptor, plug domain"/>
    <property type="match status" value="1"/>
</dbReference>
<evidence type="ECO:0000256" key="4">
    <source>
        <dbReference type="SAM" id="SignalP"/>
    </source>
</evidence>
<feature type="chain" id="PRO_5045818329" evidence="4">
    <location>
        <begin position="25"/>
        <end position="850"/>
    </location>
</feature>
<dbReference type="Proteomes" id="UP001058533">
    <property type="component" value="Chromosome"/>
</dbReference>
<feature type="signal peptide" evidence="4">
    <location>
        <begin position="1"/>
        <end position="24"/>
    </location>
</feature>
<keyword evidence="6" id="KW-1185">Reference proteome</keyword>
<accession>A0ABY5L384</accession>
<keyword evidence="5" id="KW-0675">Receptor</keyword>
<dbReference type="PROSITE" id="PS51257">
    <property type="entry name" value="PROKAR_LIPOPROTEIN"/>
    <property type="match status" value="1"/>
</dbReference>
<evidence type="ECO:0000256" key="2">
    <source>
        <dbReference type="ARBA" id="ARBA00023136"/>
    </source>
</evidence>
<comment type="subcellular location">
    <subcellularLocation>
        <location evidence="1">Cell outer membrane</location>
    </subcellularLocation>
</comment>
<protein>
    <submittedName>
        <fullName evidence="5">TonB-dependent receptor</fullName>
    </submittedName>
</protein>
<keyword evidence="3" id="KW-0998">Cell outer membrane</keyword>
<dbReference type="Gene3D" id="2.40.170.20">
    <property type="entry name" value="TonB-dependent receptor, beta-barrel domain"/>
    <property type="match status" value="1"/>
</dbReference>
<reference evidence="5" key="1">
    <citation type="submission" date="2022-07" db="EMBL/GenBank/DDBJ databases">
        <title>Sphingomonas sp. nov., a novel bacterium isolated from the north slope of the Mount Everest.</title>
        <authorList>
            <person name="Cui X."/>
            <person name="Liu Y."/>
        </authorList>
    </citation>
    <scope>NUCLEOTIDE SEQUENCE</scope>
    <source>
        <strain evidence="5">S5-59</strain>
    </source>
</reference>
<evidence type="ECO:0000313" key="6">
    <source>
        <dbReference type="Proteomes" id="UP001058533"/>
    </source>
</evidence>
<dbReference type="PANTHER" id="PTHR47234:SF1">
    <property type="entry name" value="TONB-DEPENDENT RECEPTOR"/>
    <property type="match status" value="1"/>
</dbReference>
<dbReference type="PANTHER" id="PTHR47234">
    <property type="match status" value="1"/>
</dbReference>
<evidence type="ECO:0000256" key="1">
    <source>
        <dbReference type="ARBA" id="ARBA00004442"/>
    </source>
</evidence>
<dbReference type="InterPro" id="IPR036942">
    <property type="entry name" value="Beta-barrel_TonB_sf"/>
</dbReference>
<proteinExistence type="predicted"/>
<keyword evidence="2" id="KW-0472">Membrane</keyword>
<dbReference type="InterPro" id="IPR037066">
    <property type="entry name" value="Plug_dom_sf"/>
</dbReference>
<dbReference type="RefSeq" id="WP_256505084.1">
    <property type="nucleotide sequence ID" value="NZ_CP101740.1"/>
</dbReference>
<keyword evidence="4" id="KW-0732">Signal</keyword>
<organism evidence="5 6">
    <name type="scientific">Sphingomonas qomolangmaensis</name>
    <dbReference type="NCBI Taxonomy" id="2918765"/>
    <lineage>
        <taxon>Bacteria</taxon>
        <taxon>Pseudomonadati</taxon>
        <taxon>Pseudomonadota</taxon>
        <taxon>Alphaproteobacteria</taxon>
        <taxon>Sphingomonadales</taxon>
        <taxon>Sphingomonadaceae</taxon>
        <taxon>Sphingomonas</taxon>
    </lineage>
</organism>
<dbReference type="EMBL" id="CP101740">
    <property type="protein sequence ID" value="UUL81414.1"/>
    <property type="molecule type" value="Genomic_DNA"/>
</dbReference>
<sequence length="850" mass="90481">MRRLVDGAAIVLFALSCRTSAAHAQQVDIQPSPEKSVESATPADIVVLGKRLPGSAISDVAPIITLDAKTIAATGATTIGELLQTIRGATQSASGAEPIFLLNAQRVSGYPEIGSLPPEAIERVEVLPEPEAIKFGYPPNQRLVNFITKRNFRQVEVKGSAGSTTRAASGTQKVNLGVTRLRKDRRLTLTLEARRTDPVSLAERTILPDPDVPFDAIGNVVGAAPGEIDPALSAVAGFPATVAPVPANAARTFTLQDFASAANRPRLFDPGPLRLLTPRNQAAKAEAVLADRLTKGIAGSLSLSAEQSLDRTLLGPAPIYLTVPAGNPWSPFGRTVRVARYLTEVAPLEAEQKTTTLQAGMTLRGAVSGWQWDFTGAFNQRQVDAALDRTIDTTMADAAIAAGADPFAPLQPSLLSVRPRDVTRYRTRTLAAKSVVTGSPVHMPAGKVTLVATLEADRTDAASSTRGPNPGALNLTRTRLEGGLAVDVPLASRDADVLPWLGKLSVNASARARSVSDVGTLSDATAGLTWEAIKGVQLLASLKRSAAAPDPQRLLGPITRVENVPILDYGTGRTELTTVIQGGNPALLAEERLVRSISVNIKPFNNRELRLTATYEATTIRNQAGLIYALSPLTEALVPELFVRDAAGRLVSAAFVPINFDRQEQRALNVTLFSSGQLGKAPPAPDPTRPAPPPTRPFYYAGIGPSIKFSDRLDVRSGAPALDLIRGDTVTGGGTQRIYGYVYGGLNYRGSGLTFDGWLQGASRVRSSGPAADLHFRPLAKLNAAVFVGLEELLKADAWARKMQVRIDIANLTDARQRVRDENGRTPNRLQPDVLDPVGRVVTLTLRKLL</sequence>
<evidence type="ECO:0000313" key="5">
    <source>
        <dbReference type="EMBL" id="UUL81414.1"/>
    </source>
</evidence>
<dbReference type="SUPFAM" id="SSF56935">
    <property type="entry name" value="Porins"/>
    <property type="match status" value="1"/>
</dbReference>